<dbReference type="STRING" id="1408657.A0A0W4ZAW1"/>
<dbReference type="OrthoDB" id="10257471at2759"/>
<name>A0A0W4ZAW1_PNEJ7</name>
<gene>
    <name evidence="3" type="ORF">T551_03716</name>
</gene>
<evidence type="ECO:0000256" key="1">
    <source>
        <dbReference type="SAM" id="MobiDB-lite"/>
    </source>
</evidence>
<dbReference type="Pfam" id="PF12373">
    <property type="entry name" value="Msg2_C"/>
    <property type="match status" value="1"/>
</dbReference>
<evidence type="ECO:0000313" key="3">
    <source>
        <dbReference type="EMBL" id="KTW25506.1"/>
    </source>
</evidence>
<dbReference type="Proteomes" id="UP000053447">
    <property type="component" value="Unassembled WGS sequence"/>
</dbReference>
<feature type="non-terminal residue" evidence="3">
    <location>
        <position position="1"/>
    </location>
</feature>
<dbReference type="AlphaFoldDB" id="A0A0W4ZAW1"/>
<comment type="caution">
    <text evidence="3">The sequence shown here is derived from an EMBL/GenBank/DDBJ whole genome shotgun (WGS) entry which is preliminary data.</text>
</comment>
<dbReference type="Pfam" id="PF02349">
    <property type="entry name" value="MSG"/>
    <property type="match status" value="5"/>
</dbReference>
<dbReference type="GeneID" id="28942234"/>
<evidence type="ECO:0000259" key="2">
    <source>
        <dbReference type="Pfam" id="PF12373"/>
    </source>
</evidence>
<keyword evidence="4" id="KW-1185">Reference proteome</keyword>
<evidence type="ECO:0000313" key="4">
    <source>
        <dbReference type="Proteomes" id="UP000053447"/>
    </source>
</evidence>
<accession>A0A0W4ZAW1</accession>
<dbReference type="EMBL" id="LFWA01000040">
    <property type="protein sequence ID" value="KTW25506.1"/>
    <property type="molecule type" value="Genomic_DNA"/>
</dbReference>
<organism evidence="3 4">
    <name type="scientific">Pneumocystis jirovecii (strain RU7)</name>
    <name type="common">Human pneumocystis pneumonia agent</name>
    <dbReference type="NCBI Taxonomy" id="1408657"/>
    <lineage>
        <taxon>Eukaryota</taxon>
        <taxon>Fungi</taxon>
        <taxon>Dikarya</taxon>
        <taxon>Ascomycota</taxon>
        <taxon>Taphrinomycotina</taxon>
        <taxon>Pneumocystomycetes</taxon>
        <taxon>Pneumocystaceae</taxon>
        <taxon>Pneumocystis</taxon>
    </lineage>
</organism>
<proteinExistence type="predicted"/>
<feature type="domain" description="Major surface glycoprotein 2 C-terminal" evidence="2">
    <location>
        <begin position="836"/>
        <end position="865"/>
    </location>
</feature>
<reference evidence="4" key="1">
    <citation type="journal article" date="2016" name="Nat. Commun.">
        <title>Genome analysis of three Pneumocystis species reveals adaptation mechanisms to life exclusively in mammalian hosts.</title>
        <authorList>
            <person name="Ma L."/>
            <person name="Chen Z."/>
            <person name="Huang D.W."/>
            <person name="Kutty G."/>
            <person name="Ishihara M."/>
            <person name="Wang H."/>
            <person name="Abouelleil A."/>
            <person name="Bishop L."/>
            <person name="Davey E."/>
            <person name="Deng R."/>
            <person name="Deng X."/>
            <person name="Fan L."/>
            <person name="Fantoni G."/>
            <person name="Fitzgerald M."/>
            <person name="Gogineni E."/>
            <person name="Goldberg J.M."/>
            <person name="Handley G."/>
            <person name="Hu X."/>
            <person name="Huber C."/>
            <person name="Jiao X."/>
            <person name="Jones K."/>
            <person name="Levin J.Z."/>
            <person name="Liu Y."/>
            <person name="Macdonald P."/>
            <person name="Melnikov A."/>
            <person name="Raley C."/>
            <person name="Sassi M."/>
            <person name="Sherman B.T."/>
            <person name="Song X."/>
            <person name="Sykes S."/>
            <person name="Tran B."/>
            <person name="Walsh L."/>
            <person name="Xia Y."/>
            <person name="Yang J."/>
            <person name="Young S."/>
            <person name="Zeng Q."/>
            <person name="Zheng X."/>
            <person name="Stephens R."/>
            <person name="Nusbaum C."/>
            <person name="Birren B.W."/>
            <person name="Azadi P."/>
            <person name="Lempicki R.A."/>
            <person name="Cuomo C.A."/>
            <person name="Kovacs J.A."/>
        </authorList>
    </citation>
    <scope>NUCLEOTIDE SEQUENCE [LARGE SCALE GENOMIC DNA]</scope>
    <source>
        <strain evidence="4">RU7</strain>
    </source>
</reference>
<protein>
    <recommendedName>
        <fullName evidence="2">Major surface glycoprotein 2 C-terminal domain-containing protein</fullName>
    </recommendedName>
</protein>
<feature type="region of interest" description="Disordered" evidence="1">
    <location>
        <begin position="811"/>
        <end position="835"/>
    </location>
</feature>
<dbReference type="RefSeq" id="XP_018227809.1">
    <property type="nucleotide sequence ID" value="XM_018375979.1"/>
</dbReference>
<dbReference type="InterPro" id="IPR021041">
    <property type="entry name" value="Maj_surf_glycoprot_2_C"/>
</dbReference>
<dbReference type="VEuPathDB" id="FungiDB:T551_03716"/>
<dbReference type="InterPro" id="IPR003330">
    <property type="entry name" value="MSG"/>
</dbReference>
<sequence length="1018" mass="115616">HSLARAVARAVKRQVTGASGADEDDVHLLALIIGKDYSDAVKCEKKLEKYCKTLTDAKVELKKVHEKLDKICKEKETKCKGLQAKIYPKCTTLKEGLKKILQKRVSDLTNDCEKNEQQCLFLEGTCPSDLTESCSKLRNLCYQKKRDGVAEKVLLRALRSDLNESKICQKKLKEVCPVLGRESNELTDSCLNQKKTCDNIIKEKDKKCITLKTDLDTMSKNFEKEKCLLLLEECYFYVGNCKEDDIIKCIELGEKCQGQNIVYIPPGPGFDPTRPEATLAEDIGLEELYKEAEKDGVFIGKNHLRDATALLALLIENSNDPEKKCNEVLKDKCKNPHEHEALEKLCEGNGPSDDGTKKCNELEKDVNKTCKILTSKVINNHLFDAVNSKVIEWGKLPTFLSDEECARLESYCFYFKERCPDVKEACVNVRAACYKRGLDARANNILQKNMRGLLHGSNKDWLKKFQQELVKVCEKLKGNKGSFSNDELFVLCIQPAKAARLLTHDHQMRVIFLRQQLDQKRDFPTDKDCKELGRKCQDLGEDSKEITWPCHTLEQQCDRLGTTEILKQVLLDEHKDTLRTHENCVTYLKEKCNKWSRRGDDRFSFVCVFQNATCELMVKDVQDRCKVFKENIENSKIIGFLKNNTDKITRLANVCPFWDPYCDKFSPNCLDLLKKDTCTKIKKHCKPFYERKALEDSLKVELRGKLNKKNECTTALEGYCTIAGNVNNASIKSLCEDTTDNKSKKDDNKVREELCEKLMEEVKEQCKTLPTELEQPEKDLQEDYKTYKELKKQAEEAMNKSNLVLSLVKKNESNASKGNSKDKKNAVSNEQDTTKHAKILRREVKDVSVTESEVKAFDLTAEVLGRYIDLKEKCNKLTSDCGIKDDCDALKSVCKKIQGVCSKLEPLKVKPHETVTKTNITTVTETVKEAEKTGDSEKCKSLSTTDTWVTQTSTHTSTSTITSTITSKITLTSTRRCKPTKCTTGDDAEDVKPSKGLKMSGWSVMRGVILAMMISFMI</sequence>